<dbReference type="InterPro" id="IPR049945">
    <property type="entry name" value="AAA_22"/>
</dbReference>
<feature type="domain" description="ORC1/DEAH AAA+ ATPase" evidence="1">
    <location>
        <begin position="89"/>
        <end position="207"/>
    </location>
</feature>
<evidence type="ECO:0000259" key="1">
    <source>
        <dbReference type="Pfam" id="PF13401"/>
    </source>
</evidence>
<dbReference type="AlphaFoldDB" id="A0A4S2B0K4"/>
<dbReference type="Gene3D" id="3.40.50.300">
    <property type="entry name" value="P-loop containing nucleotide triphosphate hydrolases"/>
    <property type="match status" value="1"/>
</dbReference>
<sequence>MQKEQKQQICEQLRAYCDQKGSQNKAANSLNGVSSATISKVLAGTWDTISDEMWRTIAAQTGGKPEGWQVVNTKAYECMSFTLTNAQADALVLAVTGEAGCGKTEAIKNYAAGHPNAYHLTCSEYWNRRTFMGKLLKCMGVSVSGTTVSEMMDDIVDTLKRKEAPLIILDEADKLTDQVLYFFISLYNQLEGHCGIILTATSFLQKRIERGVRLNRKGYAEIYSRIGRKFVKLPVLNSEDIAAVCVVNGLNDNKGINRIINESEGDLRRVKRSVWATLKGGAL</sequence>
<dbReference type="EMBL" id="SRZA01000006">
    <property type="protein sequence ID" value="TGY07498.1"/>
    <property type="molecule type" value="Genomic_DNA"/>
</dbReference>
<protein>
    <submittedName>
        <fullName evidence="2">AAA family ATPase</fullName>
    </submittedName>
</protein>
<evidence type="ECO:0000313" key="3">
    <source>
        <dbReference type="Proteomes" id="UP000305751"/>
    </source>
</evidence>
<proteinExistence type="predicted"/>
<keyword evidence="3" id="KW-1185">Reference proteome</keyword>
<comment type="caution">
    <text evidence="2">The sequence shown here is derived from an EMBL/GenBank/DDBJ whole genome shotgun (WGS) entry which is preliminary data.</text>
</comment>
<gene>
    <name evidence="2" type="ORF">E5356_04165</name>
</gene>
<dbReference type="Pfam" id="PF13401">
    <property type="entry name" value="AAA_22"/>
    <property type="match status" value="1"/>
</dbReference>
<organism evidence="2 3">
    <name type="scientific">Bacteroides acidifaciens</name>
    <dbReference type="NCBI Taxonomy" id="85831"/>
    <lineage>
        <taxon>Bacteria</taxon>
        <taxon>Pseudomonadati</taxon>
        <taxon>Bacteroidota</taxon>
        <taxon>Bacteroidia</taxon>
        <taxon>Bacteroidales</taxon>
        <taxon>Bacteroidaceae</taxon>
        <taxon>Bacteroides</taxon>
    </lineage>
</organism>
<dbReference type="SUPFAM" id="SSF52540">
    <property type="entry name" value="P-loop containing nucleoside triphosphate hydrolases"/>
    <property type="match status" value="1"/>
</dbReference>
<dbReference type="RefSeq" id="WP_136013694.1">
    <property type="nucleotide sequence ID" value="NZ_SRZA01000006.1"/>
</dbReference>
<dbReference type="GO" id="GO:0016887">
    <property type="term" value="F:ATP hydrolysis activity"/>
    <property type="evidence" value="ECO:0007669"/>
    <property type="project" value="InterPro"/>
</dbReference>
<reference evidence="2 3" key="1">
    <citation type="submission" date="2019-04" db="EMBL/GenBank/DDBJ databases">
        <title>Microbes associate with the intestines of laboratory mice.</title>
        <authorList>
            <person name="Navarre W."/>
            <person name="Wong E."/>
            <person name="Huang K."/>
            <person name="Tropini C."/>
            <person name="Ng K."/>
            <person name="Yu B."/>
        </authorList>
    </citation>
    <scope>NUCLEOTIDE SEQUENCE [LARGE SCALE GENOMIC DNA]</scope>
    <source>
        <strain evidence="2 3">NM70_E10</strain>
    </source>
</reference>
<dbReference type="InterPro" id="IPR027417">
    <property type="entry name" value="P-loop_NTPase"/>
</dbReference>
<name>A0A4S2B0K4_9BACE</name>
<dbReference type="Proteomes" id="UP000305751">
    <property type="component" value="Unassembled WGS sequence"/>
</dbReference>
<accession>A0A4S2B0K4</accession>
<evidence type="ECO:0000313" key="2">
    <source>
        <dbReference type="EMBL" id="TGY07498.1"/>
    </source>
</evidence>